<protein>
    <submittedName>
        <fullName evidence="1">Uncharacterized protein</fullName>
    </submittedName>
</protein>
<accession>A0A382P626</accession>
<reference evidence="1" key="1">
    <citation type="submission" date="2018-05" db="EMBL/GenBank/DDBJ databases">
        <authorList>
            <person name="Lanie J.A."/>
            <person name="Ng W.-L."/>
            <person name="Kazmierczak K.M."/>
            <person name="Andrzejewski T.M."/>
            <person name="Davidsen T.M."/>
            <person name="Wayne K.J."/>
            <person name="Tettelin H."/>
            <person name="Glass J.I."/>
            <person name="Rusch D."/>
            <person name="Podicherti R."/>
            <person name="Tsui H.-C.T."/>
            <person name="Winkler M.E."/>
        </authorList>
    </citation>
    <scope>NUCLEOTIDE SEQUENCE</scope>
</reference>
<gene>
    <name evidence="1" type="ORF">METZ01_LOCUS320216</name>
</gene>
<dbReference type="AlphaFoldDB" id="A0A382P626"/>
<organism evidence="1">
    <name type="scientific">marine metagenome</name>
    <dbReference type="NCBI Taxonomy" id="408172"/>
    <lineage>
        <taxon>unclassified sequences</taxon>
        <taxon>metagenomes</taxon>
        <taxon>ecological metagenomes</taxon>
    </lineage>
</organism>
<dbReference type="EMBL" id="UINC01104313">
    <property type="protein sequence ID" value="SVC67362.1"/>
    <property type="molecule type" value="Genomic_DNA"/>
</dbReference>
<name>A0A382P626_9ZZZZ</name>
<evidence type="ECO:0000313" key="1">
    <source>
        <dbReference type="EMBL" id="SVC67362.1"/>
    </source>
</evidence>
<proteinExistence type="predicted"/>
<sequence length="165" mass="18998">MLNENQIYQKFKTYLHEHNWDILGGEPPGGTDHGIRVIELKDPDNTRGGSTGSKKIDLICFKEEHFLLLELKKIFAESDITKLNDICGSEIWRKEFLHALKEKHCLPEHLQEENYTDDDELLIKALSFNDTGKKGPEDFITFLVSNNNIQAHFGANITENVRNLF</sequence>